<evidence type="ECO:0000313" key="3">
    <source>
        <dbReference type="Proteomes" id="UP000295252"/>
    </source>
</evidence>
<dbReference type="InParanoid" id="A0A068USS0"/>
<evidence type="ECO:0000313" key="2">
    <source>
        <dbReference type="EMBL" id="CDP11585.1"/>
    </source>
</evidence>
<dbReference type="EMBL" id="HG739140">
    <property type="protein sequence ID" value="CDP11585.1"/>
    <property type="molecule type" value="Genomic_DNA"/>
</dbReference>
<dbReference type="Gramene" id="CDP11585">
    <property type="protein sequence ID" value="CDP11585"/>
    <property type="gene ID" value="GSCOC_T00033922001"/>
</dbReference>
<organism evidence="2 3">
    <name type="scientific">Coffea canephora</name>
    <name type="common">Robusta coffee</name>
    <dbReference type="NCBI Taxonomy" id="49390"/>
    <lineage>
        <taxon>Eukaryota</taxon>
        <taxon>Viridiplantae</taxon>
        <taxon>Streptophyta</taxon>
        <taxon>Embryophyta</taxon>
        <taxon>Tracheophyta</taxon>
        <taxon>Spermatophyta</taxon>
        <taxon>Magnoliopsida</taxon>
        <taxon>eudicotyledons</taxon>
        <taxon>Gunneridae</taxon>
        <taxon>Pentapetalae</taxon>
        <taxon>asterids</taxon>
        <taxon>lamiids</taxon>
        <taxon>Gentianales</taxon>
        <taxon>Rubiaceae</taxon>
        <taxon>Ixoroideae</taxon>
        <taxon>Gardenieae complex</taxon>
        <taxon>Bertiereae - Coffeeae clade</taxon>
        <taxon>Coffeeae</taxon>
        <taxon>Coffea</taxon>
    </lineage>
</organism>
<name>A0A068USS0_COFCA</name>
<dbReference type="Proteomes" id="UP000295252">
    <property type="component" value="Chromosome IX"/>
</dbReference>
<reference evidence="3" key="1">
    <citation type="journal article" date="2014" name="Science">
        <title>The coffee genome provides insight into the convergent evolution of caffeine biosynthesis.</title>
        <authorList>
            <person name="Denoeud F."/>
            <person name="Carretero-Paulet L."/>
            <person name="Dereeper A."/>
            <person name="Droc G."/>
            <person name="Guyot R."/>
            <person name="Pietrella M."/>
            <person name="Zheng C."/>
            <person name="Alberti A."/>
            <person name="Anthony F."/>
            <person name="Aprea G."/>
            <person name="Aury J.M."/>
            <person name="Bento P."/>
            <person name="Bernard M."/>
            <person name="Bocs S."/>
            <person name="Campa C."/>
            <person name="Cenci A."/>
            <person name="Combes M.C."/>
            <person name="Crouzillat D."/>
            <person name="Da Silva C."/>
            <person name="Daddiego L."/>
            <person name="De Bellis F."/>
            <person name="Dussert S."/>
            <person name="Garsmeur O."/>
            <person name="Gayraud T."/>
            <person name="Guignon V."/>
            <person name="Jahn K."/>
            <person name="Jamilloux V."/>
            <person name="Joet T."/>
            <person name="Labadie K."/>
            <person name="Lan T."/>
            <person name="Leclercq J."/>
            <person name="Lepelley M."/>
            <person name="Leroy T."/>
            <person name="Li L.T."/>
            <person name="Librado P."/>
            <person name="Lopez L."/>
            <person name="Munoz A."/>
            <person name="Noel B."/>
            <person name="Pallavicini A."/>
            <person name="Perrotta G."/>
            <person name="Poncet V."/>
            <person name="Pot D."/>
            <person name="Priyono X."/>
            <person name="Rigoreau M."/>
            <person name="Rouard M."/>
            <person name="Rozas J."/>
            <person name="Tranchant-Dubreuil C."/>
            <person name="VanBuren R."/>
            <person name="Zhang Q."/>
            <person name="Andrade A.C."/>
            <person name="Argout X."/>
            <person name="Bertrand B."/>
            <person name="de Kochko A."/>
            <person name="Graziosi G."/>
            <person name="Henry R.J."/>
            <person name="Jayarama X."/>
            <person name="Ming R."/>
            <person name="Nagai C."/>
            <person name="Rounsley S."/>
            <person name="Sankoff D."/>
            <person name="Giuliano G."/>
            <person name="Albert V.A."/>
            <person name="Wincker P."/>
            <person name="Lashermes P."/>
        </authorList>
    </citation>
    <scope>NUCLEOTIDE SEQUENCE [LARGE SCALE GENOMIC DNA]</scope>
    <source>
        <strain evidence="3">cv. DH200-94</strain>
    </source>
</reference>
<keyword evidence="1" id="KW-0732">Signal</keyword>
<proteinExistence type="predicted"/>
<gene>
    <name evidence="2" type="ORF">GSCOC_T00033922001</name>
</gene>
<accession>A0A068USS0</accession>
<feature type="signal peptide" evidence="1">
    <location>
        <begin position="1"/>
        <end position="24"/>
    </location>
</feature>
<feature type="chain" id="PRO_5001655165" evidence="1">
    <location>
        <begin position="25"/>
        <end position="62"/>
    </location>
</feature>
<evidence type="ECO:0000256" key="1">
    <source>
        <dbReference type="SAM" id="SignalP"/>
    </source>
</evidence>
<dbReference type="AlphaFoldDB" id="A0A068USS0"/>
<keyword evidence="3" id="KW-1185">Reference proteome</keyword>
<protein>
    <submittedName>
        <fullName evidence="2">Uncharacterized protein</fullName>
    </submittedName>
</protein>
<sequence length="62" mass="7239">MPFSARATWTLMLKMLTYLPNTTTLSPAIFSDDIRQNKKKRKDFFARGDEKKEELWAIVAIC</sequence>